<feature type="transmembrane region" description="Helical" evidence="8">
    <location>
        <begin position="137"/>
        <end position="154"/>
    </location>
</feature>
<reference evidence="10" key="1">
    <citation type="journal article" date="2015" name="Int. J. Syst. Evol. Microbiol.">
        <title>Rhizobium oryzicola sp. nov., potential plant-growth-promoting endophytic bacteria isolated from rice roots.</title>
        <authorList>
            <person name="Zhang X.X."/>
            <person name="Gao J.S."/>
            <person name="Cao Y.H."/>
            <person name="Sheirdil R.A."/>
            <person name="Wang X.C."/>
            <person name="Zhang L."/>
        </authorList>
    </citation>
    <scope>NUCLEOTIDE SEQUENCE</scope>
    <source>
        <strain evidence="10">05753</strain>
    </source>
</reference>
<dbReference type="InterPro" id="IPR004626">
    <property type="entry name" value="RarD"/>
</dbReference>
<evidence type="ECO:0000256" key="1">
    <source>
        <dbReference type="ARBA" id="ARBA00004651"/>
    </source>
</evidence>
<dbReference type="Pfam" id="PF00892">
    <property type="entry name" value="EamA"/>
    <property type="match status" value="1"/>
</dbReference>
<evidence type="ECO:0000256" key="5">
    <source>
        <dbReference type="ARBA" id="ARBA00022692"/>
    </source>
</evidence>
<gene>
    <name evidence="10" type="primary">rarD</name>
    <name evidence="10" type="ORF">Q2T52_06050</name>
</gene>
<feature type="transmembrane region" description="Helical" evidence="8">
    <location>
        <begin position="222"/>
        <end position="241"/>
    </location>
</feature>
<keyword evidence="4" id="KW-1003">Cell membrane</keyword>
<evidence type="ECO:0000256" key="3">
    <source>
        <dbReference type="ARBA" id="ARBA00022448"/>
    </source>
</evidence>
<evidence type="ECO:0000256" key="8">
    <source>
        <dbReference type="SAM" id="Phobius"/>
    </source>
</evidence>
<feature type="transmembrane region" description="Helical" evidence="8">
    <location>
        <begin position="18"/>
        <end position="36"/>
    </location>
</feature>
<dbReference type="PANTHER" id="PTHR22911:SF137">
    <property type="entry name" value="SOLUTE CARRIER FAMILY 35 MEMBER G2-RELATED"/>
    <property type="match status" value="1"/>
</dbReference>
<dbReference type="InterPro" id="IPR000620">
    <property type="entry name" value="EamA_dom"/>
</dbReference>
<reference evidence="10" key="2">
    <citation type="submission" date="2023-07" db="EMBL/GenBank/DDBJ databases">
        <authorList>
            <person name="Sun H."/>
        </authorList>
    </citation>
    <scope>NUCLEOTIDE SEQUENCE</scope>
    <source>
        <strain evidence="10">05753</strain>
    </source>
</reference>
<accession>A0ABT8STJ9</accession>
<dbReference type="EMBL" id="JAUKWQ010000001">
    <property type="protein sequence ID" value="MDO1581656.1"/>
    <property type="molecule type" value="Genomic_DNA"/>
</dbReference>
<keyword evidence="3" id="KW-0813">Transport</keyword>
<keyword evidence="11" id="KW-1185">Reference proteome</keyword>
<comment type="subcellular location">
    <subcellularLocation>
        <location evidence="1">Cell membrane</location>
        <topology evidence="1">Multi-pass membrane protein</topology>
    </subcellularLocation>
</comment>
<evidence type="ECO:0000256" key="2">
    <source>
        <dbReference type="ARBA" id="ARBA00007362"/>
    </source>
</evidence>
<protein>
    <submittedName>
        <fullName evidence="10">EamA family transporter RarD</fullName>
    </submittedName>
</protein>
<sequence>MATETATVQQHSGDSPKGFAYALAAYGLWGVLPLYLKALGHISPFEVLAHRVVWSLPFAALILLVTRRFGDIRAALKSPRTMVMATVTASLITINWCTYVYAVGSGHAIEGALGYFINPLFSILLGAILLKERLAPVQMGAIVLAFVAVGILTWDAGRLPWISLTLTFSWGIYGFLRKTLPVGPNQGFFLEVAILSVPALPYILWLEGSGIGHFTHGTTTDTWLLASAGLATAVPLMIYANAAKLLRLSTIGIMQYMTPTIIFLLAVFVFQEPMSPVKLFSFVLIWSALGLYSWSMLQAYRARS</sequence>
<proteinExistence type="inferred from homology"/>
<name>A0ABT8STJ9_9HYPH</name>
<dbReference type="SUPFAM" id="SSF103481">
    <property type="entry name" value="Multidrug resistance efflux transporter EmrE"/>
    <property type="match status" value="2"/>
</dbReference>
<feature type="transmembrane region" description="Helical" evidence="8">
    <location>
        <begin position="108"/>
        <end position="130"/>
    </location>
</feature>
<keyword evidence="5 8" id="KW-0812">Transmembrane</keyword>
<feature type="transmembrane region" description="Helical" evidence="8">
    <location>
        <begin position="160"/>
        <end position="176"/>
    </location>
</feature>
<feature type="transmembrane region" description="Helical" evidence="8">
    <location>
        <begin position="277"/>
        <end position="297"/>
    </location>
</feature>
<evidence type="ECO:0000256" key="7">
    <source>
        <dbReference type="ARBA" id="ARBA00023136"/>
    </source>
</evidence>
<keyword evidence="6 8" id="KW-1133">Transmembrane helix</keyword>
<keyword evidence="7 8" id="KW-0472">Membrane</keyword>
<feature type="transmembrane region" description="Helical" evidence="8">
    <location>
        <begin position="188"/>
        <end position="206"/>
    </location>
</feature>
<dbReference type="NCBIfam" id="TIGR00688">
    <property type="entry name" value="rarD"/>
    <property type="match status" value="1"/>
</dbReference>
<feature type="transmembrane region" description="Helical" evidence="8">
    <location>
        <begin position="82"/>
        <end position="102"/>
    </location>
</feature>
<feature type="transmembrane region" description="Helical" evidence="8">
    <location>
        <begin position="253"/>
        <end position="271"/>
    </location>
</feature>
<comment type="caution">
    <text evidence="10">The sequence shown here is derived from an EMBL/GenBank/DDBJ whole genome shotgun (WGS) entry which is preliminary data.</text>
</comment>
<dbReference type="InterPro" id="IPR037185">
    <property type="entry name" value="EmrE-like"/>
</dbReference>
<dbReference type="Proteomes" id="UP001169006">
    <property type="component" value="Unassembled WGS sequence"/>
</dbReference>
<evidence type="ECO:0000313" key="11">
    <source>
        <dbReference type="Proteomes" id="UP001169006"/>
    </source>
</evidence>
<feature type="domain" description="EamA" evidence="9">
    <location>
        <begin position="17"/>
        <end position="153"/>
    </location>
</feature>
<comment type="similarity">
    <text evidence="2">Belongs to the EamA transporter family.</text>
</comment>
<dbReference type="PANTHER" id="PTHR22911">
    <property type="entry name" value="ACYL-MALONYL CONDENSING ENZYME-RELATED"/>
    <property type="match status" value="1"/>
</dbReference>
<feature type="transmembrane region" description="Helical" evidence="8">
    <location>
        <begin position="48"/>
        <end position="70"/>
    </location>
</feature>
<organism evidence="10 11">
    <name type="scientific">Rhizobium oryzicola</name>
    <dbReference type="NCBI Taxonomy" id="1232668"/>
    <lineage>
        <taxon>Bacteria</taxon>
        <taxon>Pseudomonadati</taxon>
        <taxon>Pseudomonadota</taxon>
        <taxon>Alphaproteobacteria</taxon>
        <taxon>Hyphomicrobiales</taxon>
        <taxon>Rhizobiaceae</taxon>
        <taxon>Rhizobium/Agrobacterium group</taxon>
        <taxon>Rhizobium</taxon>
    </lineage>
</organism>
<dbReference type="RefSeq" id="WP_302075752.1">
    <property type="nucleotide sequence ID" value="NZ_JAUKWQ010000001.1"/>
</dbReference>
<evidence type="ECO:0000259" key="9">
    <source>
        <dbReference type="Pfam" id="PF00892"/>
    </source>
</evidence>
<evidence type="ECO:0000256" key="6">
    <source>
        <dbReference type="ARBA" id="ARBA00022989"/>
    </source>
</evidence>
<evidence type="ECO:0000313" key="10">
    <source>
        <dbReference type="EMBL" id="MDO1581656.1"/>
    </source>
</evidence>
<evidence type="ECO:0000256" key="4">
    <source>
        <dbReference type="ARBA" id="ARBA00022475"/>
    </source>
</evidence>